<accession>A0A9E4P2H0</accession>
<dbReference type="Proteomes" id="UP000886667">
    <property type="component" value="Unassembled WGS sequence"/>
</dbReference>
<evidence type="ECO:0000313" key="1">
    <source>
        <dbReference type="EMBL" id="MCG7945949.1"/>
    </source>
</evidence>
<organism evidence="1 2">
    <name type="scientific">Candidatus Thiodiazotropha taylori</name>
    <dbReference type="NCBI Taxonomy" id="2792791"/>
    <lineage>
        <taxon>Bacteria</taxon>
        <taxon>Pseudomonadati</taxon>
        <taxon>Pseudomonadota</taxon>
        <taxon>Gammaproteobacteria</taxon>
        <taxon>Chromatiales</taxon>
        <taxon>Sedimenticolaceae</taxon>
        <taxon>Candidatus Thiodiazotropha</taxon>
    </lineage>
</organism>
<proteinExistence type="predicted"/>
<gene>
    <name evidence="1" type="ORF">JAZ07_06320</name>
</gene>
<dbReference type="AlphaFoldDB" id="A0A9E4P2H0"/>
<name>A0A9E4P2H0_9GAMM</name>
<evidence type="ECO:0000313" key="2">
    <source>
        <dbReference type="Proteomes" id="UP000886667"/>
    </source>
</evidence>
<comment type="caution">
    <text evidence="1">The sequence shown here is derived from an EMBL/GenBank/DDBJ whole genome shotgun (WGS) entry which is preliminary data.</text>
</comment>
<reference evidence="1" key="1">
    <citation type="journal article" date="2021" name="Proc. Natl. Acad. Sci. U.S.A.">
        <title>Global biogeography of chemosynthetic symbionts reveals both localized and globally distributed symbiont groups. .</title>
        <authorList>
            <person name="Osvatic J.T."/>
            <person name="Wilkins L.G.E."/>
            <person name="Leibrecht L."/>
            <person name="Leray M."/>
            <person name="Zauner S."/>
            <person name="Polzin J."/>
            <person name="Camacho Y."/>
            <person name="Gros O."/>
            <person name="van Gils J.A."/>
            <person name="Eisen J.A."/>
            <person name="Petersen J.M."/>
            <person name="Yuen B."/>
        </authorList>
    </citation>
    <scope>NUCLEOTIDE SEQUENCE</scope>
    <source>
        <strain evidence="1">MAGclacostrist064TRANS</strain>
    </source>
</reference>
<sequence length="120" mass="14120">MPWKVKFLSLLLFSSMSYAQNSITITDEEEIEMADRISAYLAKVSRKVMECTEKQNNQHEGCTCQTREICPFKKEYDEFTEVVCLAFKRYPNWKTNNLIYDNGHIIGTINMNHHYGKHCK</sequence>
<dbReference type="EMBL" id="JAEPCM010000209">
    <property type="protein sequence ID" value="MCG7945949.1"/>
    <property type="molecule type" value="Genomic_DNA"/>
</dbReference>
<protein>
    <submittedName>
        <fullName evidence="1">Uncharacterized protein</fullName>
    </submittedName>
</protein>